<gene>
    <name evidence="1" type="ORF">CWI73_03875</name>
</gene>
<name>A0A432YXG2_9GAMM</name>
<protein>
    <submittedName>
        <fullName evidence="1">Uncharacterized protein</fullName>
    </submittedName>
</protein>
<proteinExistence type="predicted"/>
<dbReference type="RefSeq" id="WP_126751630.1">
    <property type="nucleotide sequence ID" value="NZ_JBHUMT010000016.1"/>
</dbReference>
<organism evidence="1 2">
    <name type="scientific">Idiomarina piscisalsi</name>
    <dbReference type="NCBI Taxonomy" id="1096243"/>
    <lineage>
        <taxon>Bacteria</taxon>
        <taxon>Pseudomonadati</taxon>
        <taxon>Pseudomonadota</taxon>
        <taxon>Gammaproteobacteria</taxon>
        <taxon>Alteromonadales</taxon>
        <taxon>Idiomarinaceae</taxon>
        <taxon>Idiomarina</taxon>
    </lineage>
</organism>
<reference evidence="1 2" key="1">
    <citation type="journal article" date="2011" name="Front. Microbiol.">
        <title>Genomic signatures of strain selection and enhancement in Bacillus atrophaeus var. globigii, a historical biowarfare simulant.</title>
        <authorList>
            <person name="Gibbons H.S."/>
            <person name="Broomall S.M."/>
            <person name="McNew L.A."/>
            <person name="Daligault H."/>
            <person name="Chapman C."/>
            <person name="Bruce D."/>
            <person name="Karavis M."/>
            <person name="Krepps M."/>
            <person name="McGregor P.A."/>
            <person name="Hong C."/>
            <person name="Park K.H."/>
            <person name="Akmal A."/>
            <person name="Feldman A."/>
            <person name="Lin J.S."/>
            <person name="Chang W.E."/>
            <person name="Higgs B.W."/>
            <person name="Demirev P."/>
            <person name="Lindquist J."/>
            <person name="Liem A."/>
            <person name="Fochler E."/>
            <person name="Read T.D."/>
            <person name="Tapia R."/>
            <person name="Johnson S."/>
            <person name="Bishop-Lilly K.A."/>
            <person name="Detter C."/>
            <person name="Han C."/>
            <person name="Sozhamannan S."/>
            <person name="Rosenzweig C.N."/>
            <person name="Skowronski E.W."/>
        </authorList>
    </citation>
    <scope>NUCLEOTIDE SEQUENCE [LARGE SCALE GENOMIC DNA]</scope>
    <source>
        <strain evidence="1 2">TPS4-2</strain>
    </source>
</reference>
<dbReference type="EMBL" id="PIQA01000001">
    <property type="protein sequence ID" value="RUO68005.1"/>
    <property type="molecule type" value="Genomic_DNA"/>
</dbReference>
<evidence type="ECO:0000313" key="1">
    <source>
        <dbReference type="EMBL" id="RUO68005.1"/>
    </source>
</evidence>
<sequence length="108" mass="12840">MNLKERFTLIENLKKTLFDMSKGVKYSERSRYYIQCLIKLLKLNHEDLRIIGGFDYFDDYYFVVDIASDGLFNKREYFFISLDALKSISDSGTHTEMDEVISFMDFID</sequence>
<dbReference type="AlphaFoldDB" id="A0A432YXG2"/>
<comment type="caution">
    <text evidence="1">The sequence shown here is derived from an EMBL/GenBank/DDBJ whole genome shotgun (WGS) entry which is preliminary data.</text>
</comment>
<dbReference type="Proteomes" id="UP000288361">
    <property type="component" value="Unassembled WGS sequence"/>
</dbReference>
<evidence type="ECO:0000313" key="2">
    <source>
        <dbReference type="Proteomes" id="UP000288361"/>
    </source>
</evidence>
<accession>A0A432YXG2</accession>